<keyword evidence="16" id="KW-1185">Reference proteome</keyword>
<sequence length="447" mass="48807">MKEKKRFICQQCGAVTPKWMGRCPECDSWNSIVEEKVLPVEKVSGVYKSPLNLKDIIYSEDERILTSIDELDRVLGGGIVPGSLVLVGGDPGIGKSTLMLQICGNLSKKTSVLYVSGEESEKQIKLRADRLGIKDGALYILAENDMNIIEMAIKELRPDVAIIDSIQTVYFPELSSGPGSVSQIREATVKCLRIAKETGSAIFIIGHVTKEGSLAGPKLLEHMVDSVLYFEGERYHSYRLLRSVKNRFGSTNEIGIFEMRDKGLVEVSSPSKYLLSGKPKDTAGSAVVCVLEGTRPLLVEVQALVSRSGFNLPRRQTSGIDYNRAALLIAVLEKKLGFMLAQEDIFINVAGGIKIEEPGADLAVELAVASSFKNRPVMEDTVIIGEVGLAGEVRAVSHVEKRVQEAAKLGFSKAIIPYENAIDMQKSPKIKIEGIKNVKEAVEIGLK</sequence>
<dbReference type="GO" id="GO:0003684">
    <property type="term" value="F:damaged DNA binding"/>
    <property type="evidence" value="ECO:0007669"/>
    <property type="project" value="InterPro"/>
</dbReference>
<comment type="function">
    <text evidence="13">DNA-dependent ATPase involved in processing of recombination intermediates, plays a role in repairing DNA breaks. Stimulates the branch migration of RecA-mediated strand transfer reactions, allowing the 3' invading strand to extend heteroduplex DNA faster. Binds ssDNA in the presence of ADP but not other nucleotides, has ATPase activity that is stimulated by ssDNA and various branched DNA structures, but inhibited by SSB. Does not have RecA's homology-searching function.</text>
</comment>
<dbReference type="PANTHER" id="PTHR32472:SF10">
    <property type="entry name" value="DNA REPAIR PROTEIN RADA-LIKE PROTEIN"/>
    <property type="match status" value="1"/>
</dbReference>
<proteinExistence type="inferred from homology"/>
<keyword evidence="15" id="KW-0808">Transferase</keyword>
<keyword evidence="9 11" id="KW-0238">DNA-binding</keyword>
<dbReference type="CDD" id="cd01121">
    <property type="entry name" value="RadA_SMS_N"/>
    <property type="match status" value="1"/>
</dbReference>
<keyword evidence="1 11" id="KW-0479">Metal-binding</keyword>
<dbReference type="RefSeq" id="WP_013779220.1">
    <property type="nucleotide sequence ID" value="NC_015519.1"/>
</dbReference>
<evidence type="ECO:0000256" key="11">
    <source>
        <dbReference type="HAMAP-Rule" id="MF_01498"/>
    </source>
</evidence>
<keyword evidence="10 11" id="KW-0234">DNA repair</keyword>
<comment type="similarity">
    <text evidence="11 13">Belongs to the RecA family. RadA subfamily.</text>
</comment>
<evidence type="ECO:0000256" key="7">
    <source>
        <dbReference type="ARBA" id="ARBA00022840"/>
    </source>
</evidence>
<dbReference type="GO" id="GO:0140664">
    <property type="term" value="F:ATP-dependent DNA damage sensor activity"/>
    <property type="evidence" value="ECO:0007669"/>
    <property type="project" value="InterPro"/>
</dbReference>
<evidence type="ECO:0000256" key="2">
    <source>
        <dbReference type="ARBA" id="ARBA00022741"/>
    </source>
</evidence>
<keyword evidence="2 11" id="KW-0547">Nucleotide-binding</keyword>
<dbReference type="GO" id="GO:0000725">
    <property type="term" value="P:recombinational repair"/>
    <property type="evidence" value="ECO:0007669"/>
    <property type="project" value="UniProtKB-UniRule"/>
</dbReference>
<evidence type="ECO:0000313" key="15">
    <source>
        <dbReference type="EMBL" id="CDI40964.1"/>
    </source>
</evidence>
<dbReference type="HOGENOM" id="CLU_018264_0_1_9"/>
<evidence type="ECO:0000256" key="12">
    <source>
        <dbReference type="NCBIfam" id="TIGR00416"/>
    </source>
</evidence>
<dbReference type="Gene3D" id="3.40.50.300">
    <property type="entry name" value="P-loop containing nucleotide triphosphate hydrolases"/>
    <property type="match status" value="1"/>
</dbReference>
<dbReference type="NCBIfam" id="TIGR00416">
    <property type="entry name" value="sms"/>
    <property type="match status" value="1"/>
</dbReference>
<dbReference type="Pfam" id="PF13541">
    <property type="entry name" value="ChlI"/>
    <property type="match status" value="1"/>
</dbReference>
<dbReference type="Pfam" id="PF13481">
    <property type="entry name" value="AAA_25"/>
    <property type="match status" value="1"/>
</dbReference>
<dbReference type="KEGG" id="tep:TepRe1_2179"/>
<comment type="domain">
    <text evidence="11">The middle region has homology to RecA with ATPase motifs including the RadA KNRFG motif, while the C-terminus is homologous to Lon protease.</text>
</comment>
<dbReference type="GO" id="GO:0008168">
    <property type="term" value="F:methyltransferase activity"/>
    <property type="evidence" value="ECO:0007669"/>
    <property type="project" value="UniProtKB-KW"/>
</dbReference>
<dbReference type="FunFam" id="3.40.50.300:FF:000050">
    <property type="entry name" value="DNA repair protein RadA"/>
    <property type="match status" value="1"/>
</dbReference>
<dbReference type="Pfam" id="PF18073">
    <property type="entry name" value="Zn_ribbon_LapB"/>
    <property type="match status" value="1"/>
</dbReference>
<name>F4LRW2_TEPAE</name>
<evidence type="ECO:0000259" key="14">
    <source>
        <dbReference type="PROSITE" id="PS50162"/>
    </source>
</evidence>
<feature type="short sequence motif" description="RadA KNRFG motif" evidence="11">
    <location>
        <begin position="245"/>
        <end position="249"/>
    </location>
</feature>
<dbReference type="GO" id="GO:0008270">
    <property type="term" value="F:zinc ion binding"/>
    <property type="evidence" value="ECO:0007669"/>
    <property type="project" value="UniProtKB-KW"/>
</dbReference>
<keyword evidence="8 11" id="KW-0346">Stress response</keyword>
<keyword evidence="3 11" id="KW-0227">DNA damage</keyword>
<keyword evidence="5" id="KW-0378">Hydrolase</keyword>
<evidence type="ECO:0000256" key="8">
    <source>
        <dbReference type="ARBA" id="ARBA00023016"/>
    </source>
</evidence>
<dbReference type="SUPFAM" id="SSF52540">
    <property type="entry name" value="P-loop containing nucleoside triphosphate hydrolases"/>
    <property type="match status" value="1"/>
</dbReference>
<dbReference type="GO" id="GO:0032259">
    <property type="term" value="P:methylation"/>
    <property type="evidence" value="ECO:0007669"/>
    <property type="project" value="UniProtKB-KW"/>
</dbReference>
<evidence type="ECO:0000313" key="16">
    <source>
        <dbReference type="Proteomes" id="UP000010802"/>
    </source>
</evidence>
<gene>
    <name evidence="11 15" type="primary">radA</name>
    <name evidence="15" type="ordered locus">TEPIRE1_2347</name>
</gene>
<evidence type="ECO:0000256" key="3">
    <source>
        <dbReference type="ARBA" id="ARBA00022763"/>
    </source>
</evidence>
<feature type="region of interest" description="Lon-protease-like" evidence="11">
    <location>
        <begin position="344"/>
        <end position="447"/>
    </location>
</feature>
<keyword evidence="15" id="KW-0489">Methyltransferase</keyword>
<evidence type="ECO:0000256" key="1">
    <source>
        <dbReference type="ARBA" id="ARBA00022723"/>
    </source>
</evidence>
<dbReference type="InterPro" id="IPR027417">
    <property type="entry name" value="P-loop_NTPase"/>
</dbReference>
<dbReference type="PANTHER" id="PTHR32472">
    <property type="entry name" value="DNA REPAIR PROTEIN RADA"/>
    <property type="match status" value="1"/>
</dbReference>
<dbReference type="KEGG" id="tae:TepiRe1_2347"/>
<evidence type="ECO:0000256" key="6">
    <source>
        <dbReference type="ARBA" id="ARBA00022833"/>
    </source>
</evidence>
<dbReference type="GO" id="GO:0005829">
    <property type="term" value="C:cytosol"/>
    <property type="evidence" value="ECO:0007669"/>
    <property type="project" value="TreeGrafter"/>
</dbReference>
<feature type="binding site" evidence="11">
    <location>
        <begin position="89"/>
        <end position="96"/>
    </location>
    <ligand>
        <name>ATP</name>
        <dbReference type="ChEBI" id="CHEBI:30616"/>
    </ligand>
</feature>
<reference evidence="16" key="1">
    <citation type="journal article" date="2013" name="Genome Announc.">
        <title>First genome sequence of a syntrophic acetate-oxidizing bacterium, Tepidanaerobacter acetatoxydans strain Re1.</title>
        <authorList>
            <person name="Manzoor S."/>
            <person name="Bongcam-Rudloff E."/>
            <person name="Schnurer A."/>
            <person name="Muller B."/>
        </authorList>
    </citation>
    <scope>NUCLEOTIDE SEQUENCE [LARGE SCALE GENOMIC DNA]</scope>
    <source>
        <strain evidence="16">Re1</strain>
    </source>
</reference>
<dbReference type="MEROPS" id="S16.A04"/>
<dbReference type="InterPro" id="IPR020588">
    <property type="entry name" value="RecA_ATP-bd"/>
</dbReference>
<dbReference type="EMBL" id="HF563609">
    <property type="protein sequence ID" value="CDI40964.1"/>
    <property type="molecule type" value="Genomic_DNA"/>
</dbReference>
<dbReference type="AlphaFoldDB" id="F4LRW2"/>
<dbReference type="SMART" id="SM00382">
    <property type="entry name" value="AAA"/>
    <property type="match status" value="1"/>
</dbReference>
<dbReference type="GO" id="GO:0016787">
    <property type="term" value="F:hydrolase activity"/>
    <property type="evidence" value="ECO:0007669"/>
    <property type="project" value="UniProtKB-KW"/>
</dbReference>
<dbReference type="InterPro" id="IPR003593">
    <property type="entry name" value="AAA+_ATPase"/>
</dbReference>
<evidence type="ECO:0000256" key="4">
    <source>
        <dbReference type="ARBA" id="ARBA00022771"/>
    </source>
</evidence>
<evidence type="ECO:0000256" key="5">
    <source>
        <dbReference type="ARBA" id="ARBA00022801"/>
    </source>
</evidence>
<feature type="domain" description="RecA family profile 1" evidence="14">
    <location>
        <begin position="60"/>
        <end position="208"/>
    </location>
</feature>
<keyword evidence="7 11" id="KW-0067">ATP-binding</keyword>
<dbReference type="HAMAP" id="MF_01498">
    <property type="entry name" value="RadA_bact"/>
    <property type="match status" value="1"/>
</dbReference>
<comment type="function">
    <text evidence="11">Plays a role in repairing double-strand DNA breaks, probably involving stabilizing or processing branched DNA or blocked replication forks.</text>
</comment>
<protein>
    <recommendedName>
        <fullName evidence="11 12">DNA repair protein RadA</fullName>
    </recommendedName>
</protein>
<dbReference type="InterPro" id="IPR004504">
    <property type="entry name" value="DNA_repair_RadA"/>
</dbReference>
<organism evidence="15 16">
    <name type="scientific">Tepidanaerobacter acetatoxydans (strain DSM 21804 / JCM 16047 / Re1)</name>
    <dbReference type="NCBI Taxonomy" id="1209989"/>
    <lineage>
        <taxon>Bacteria</taxon>
        <taxon>Bacillati</taxon>
        <taxon>Bacillota</taxon>
        <taxon>Clostridia</taxon>
        <taxon>Thermosediminibacterales</taxon>
        <taxon>Tepidanaerobacteraceae</taxon>
        <taxon>Tepidanaerobacter</taxon>
    </lineage>
</organism>
<dbReference type="eggNOG" id="COG1066">
    <property type="taxonomic scope" value="Bacteria"/>
</dbReference>
<evidence type="ECO:0000256" key="10">
    <source>
        <dbReference type="ARBA" id="ARBA00023204"/>
    </source>
</evidence>
<dbReference type="PRINTS" id="PR01874">
    <property type="entry name" value="DNAREPAIRADA"/>
</dbReference>
<dbReference type="Gene3D" id="3.30.230.10">
    <property type="match status" value="1"/>
</dbReference>
<dbReference type="OrthoDB" id="9803906at2"/>
<dbReference type="PROSITE" id="PS50162">
    <property type="entry name" value="RECA_2"/>
    <property type="match status" value="1"/>
</dbReference>
<dbReference type="STRING" id="1209989.TepRe1_2179"/>
<dbReference type="SUPFAM" id="SSF54211">
    <property type="entry name" value="Ribosomal protein S5 domain 2-like"/>
    <property type="match status" value="1"/>
</dbReference>
<dbReference type="GO" id="GO:0005524">
    <property type="term" value="F:ATP binding"/>
    <property type="evidence" value="ECO:0007669"/>
    <property type="project" value="UniProtKB-UniRule"/>
</dbReference>
<accession>F4LRW2</accession>
<evidence type="ECO:0000256" key="9">
    <source>
        <dbReference type="ARBA" id="ARBA00023125"/>
    </source>
</evidence>
<dbReference type="InterPro" id="IPR041166">
    <property type="entry name" value="Rubredoxin_2"/>
</dbReference>
<dbReference type="InterPro" id="IPR014721">
    <property type="entry name" value="Ribsml_uS5_D2-typ_fold_subgr"/>
</dbReference>
<dbReference type="Proteomes" id="UP000010802">
    <property type="component" value="Chromosome"/>
</dbReference>
<evidence type="ECO:0000256" key="13">
    <source>
        <dbReference type="RuleBase" id="RU003555"/>
    </source>
</evidence>
<dbReference type="InterPro" id="IPR020568">
    <property type="entry name" value="Ribosomal_Su5_D2-typ_SF"/>
</dbReference>
<keyword evidence="4 13" id="KW-0863">Zinc-finger</keyword>
<keyword evidence="6 13" id="KW-0862">Zinc</keyword>